<name>A0A0K1PM75_9BACT</name>
<evidence type="ECO:0000313" key="2">
    <source>
        <dbReference type="Proteomes" id="UP000064967"/>
    </source>
</evidence>
<sequence length="39" mass="4450">MKCGPPGSLECARRPLHALFHARRLVIVCRFDTQFRGPL</sequence>
<keyword evidence="2" id="KW-1185">Reference proteome</keyword>
<gene>
    <name evidence="1" type="ORF">AKJ09_01165</name>
</gene>
<proteinExistence type="predicted"/>
<dbReference type="KEGG" id="llu:AKJ09_01165"/>
<organism evidence="1 2">
    <name type="scientific">Labilithrix luteola</name>
    <dbReference type="NCBI Taxonomy" id="1391654"/>
    <lineage>
        <taxon>Bacteria</taxon>
        <taxon>Pseudomonadati</taxon>
        <taxon>Myxococcota</taxon>
        <taxon>Polyangia</taxon>
        <taxon>Polyangiales</taxon>
        <taxon>Labilitrichaceae</taxon>
        <taxon>Labilithrix</taxon>
    </lineage>
</organism>
<dbReference type="EMBL" id="CP012333">
    <property type="protein sequence ID" value="AKU94501.1"/>
    <property type="molecule type" value="Genomic_DNA"/>
</dbReference>
<dbReference type="AlphaFoldDB" id="A0A0K1PM75"/>
<evidence type="ECO:0000313" key="1">
    <source>
        <dbReference type="EMBL" id="AKU94501.1"/>
    </source>
</evidence>
<reference evidence="1 2" key="1">
    <citation type="submission" date="2015-08" db="EMBL/GenBank/DDBJ databases">
        <authorList>
            <person name="Babu N.S."/>
            <person name="Beckwith C.J."/>
            <person name="Beseler K.G."/>
            <person name="Brison A."/>
            <person name="Carone J.V."/>
            <person name="Caskin T.P."/>
            <person name="Diamond M."/>
            <person name="Durham M.E."/>
            <person name="Foxe J.M."/>
            <person name="Go M."/>
            <person name="Henderson B.A."/>
            <person name="Jones I.B."/>
            <person name="McGettigan J.A."/>
            <person name="Micheletti S.J."/>
            <person name="Nasrallah M.E."/>
            <person name="Ortiz D."/>
            <person name="Piller C.R."/>
            <person name="Privatt S.R."/>
            <person name="Schneider S.L."/>
            <person name="Sharp S."/>
            <person name="Smith T.C."/>
            <person name="Stanton J.D."/>
            <person name="Ullery H.E."/>
            <person name="Wilson R.J."/>
            <person name="Serrano M.G."/>
            <person name="Buck G."/>
            <person name="Lee V."/>
            <person name="Wang Y."/>
            <person name="Carvalho R."/>
            <person name="Voegtly L."/>
            <person name="Shi R."/>
            <person name="Duckworth R."/>
            <person name="Johnson A."/>
            <person name="Loviza R."/>
            <person name="Walstead R."/>
            <person name="Shah Z."/>
            <person name="Kiflezghi M."/>
            <person name="Wade K."/>
            <person name="Ball S.L."/>
            <person name="Bradley K.W."/>
            <person name="Asai D.J."/>
            <person name="Bowman C.A."/>
            <person name="Russell D.A."/>
            <person name="Pope W.H."/>
            <person name="Jacobs-Sera D."/>
            <person name="Hendrix R.W."/>
            <person name="Hatfull G.F."/>
        </authorList>
    </citation>
    <scope>NUCLEOTIDE SEQUENCE [LARGE SCALE GENOMIC DNA]</scope>
    <source>
        <strain evidence="1 2">DSM 27648</strain>
    </source>
</reference>
<dbReference type="Proteomes" id="UP000064967">
    <property type="component" value="Chromosome"/>
</dbReference>
<accession>A0A0K1PM75</accession>
<protein>
    <submittedName>
        <fullName evidence="1">Uncharacterized protein</fullName>
    </submittedName>
</protein>